<protein>
    <recommendedName>
        <fullName evidence="3">Heterokaryon incompatibility domain-containing protein</fullName>
    </recommendedName>
</protein>
<name>A0A061SM94_9CHLO</name>
<dbReference type="EMBL" id="GBEZ01000759">
    <property type="protein sequence ID" value="JAC84149.1"/>
    <property type="molecule type" value="Transcribed_RNA"/>
</dbReference>
<accession>A0A061SM94</accession>
<dbReference type="AlphaFoldDB" id="A0A061SM94"/>
<reference evidence="2" key="1">
    <citation type="submission" date="2014-05" db="EMBL/GenBank/DDBJ databases">
        <title>The transcriptome of the halophilic microalga Tetraselmis sp. GSL018 isolated from the Great Salt Lake, Utah.</title>
        <authorList>
            <person name="Jinkerson R.E."/>
            <person name="D'Adamo S."/>
            <person name="Posewitz M.C."/>
        </authorList>
    </citation>
    <scope>NUCLEOTIDE SEQUENCE</scope>
    <source>
        <strain evidence="2">GSL018</strain>
    </source>
</reference>
<evidence type="ECO:0000313" key="2">
    <source>
        <dbReference type="EMBL" id="JAC84149.1"/>
    </source>
</evidence>
<feature type="compositionally biased region" description="Pro residues" evidence="1">
    <location>
        <begin position="347"/>
        <end position="358"/>
    </location>
</feature>
<gene>
    <name evidence="2" type="ORF">TSPGSL018_1667</name>
</gene>
<evidence type="ECO:0000256" key="1">
    <source>
        <dbReference type="SAM" id="MobiDB-lite"/>
    </source>
</evidence>
<organism evidence="2">
    <name type="scientific">Tetraselmis sp. GSL018</name>
    <dbReference type="NCBI Taxonomy" id="582737"/>
    <lineage>
        <taxon>Eukaryota</taxon>
        <taxon>Viridiplantae</taxon>
        <taxon>Chlorophyta</taxon>
        <taxon>core chlorophytes</taxon>
        <taxon>Chlorodendrophyceae</taxon>
        <taxon>Chlorodendrales</taxon>
        <taxon>Chlorodendraceae</taxon>
        <taxon>Tetraselmis</taxon>
    </lineage>
</organism>
<sequence>MGNSCTSANTVAHSGNSTSVHEVWQKDGKLKETMVEAAREISTIVKSERVNMGKFINSEPPKDPDMRLLRLAATTVVFSATEEHLRFFVESPDAAARLNGLSIQMSPTSINFGCTGLTIIFNLSDDIRNAGVGVHNAPISNEQLARAMKLKAMWKKLLDANAVRNYEHPRLGRVPVVQPIIHSCIQWRGSICGNGTGISPDPIFRFLLDHGARVDIGNSLGLTTMHTVVEACERIGGSCSDPQSRSQNLQRTLKLAEMLAERGASVRDRAVAMTGNTARLKHAGIGLERMLAEGFPFNALEACRWWQRSYTQSRKELEALEKVLERLVAAEPGDDGCAGPSDGLPGQRPPPGHGPPVLPAEWQDTATHPLQPPLLPPSWVQAIFNTLWLMQQLSSLGTPAERRALLTQIAPRAPFQMPLMTAVPFSALRGLGRLPRRDTSVSNEERGWQGPVPAHLLPEDAIVLFLSHRWLQPGNPDDEEGTKYKQIMKLMELIAEELGGDRFTDRLYLWADYCCIDQSNPFPGVQMLPSYIACCEEFAYVKHPEYDARAWCRTEQFMHWRLRCHKRKWCLDGESVQEEPPARCADPATGELYCEEDRVALVNMTSMFDDSP</sequence>
<evidence type="ECO:0008006" key="3">
    <source>
        <dbReference type="Google" id="ProtNLM"/>
    </source>
</evidence>
<proteinExistence type="predicted"/>
<feature type="region of interest" description="Disordered" evidence="1">
    <location>
        <begin position="331"/>
        <end position="370"/>
    </location>
</feature>